<keyword evidence="2" id="KW-1185">Reference proteome</keyword>
<evidence type="ECO:0000313" key="2">
    <source>
        <dbReference type="Proteomes" id="UP001157502"/>
    </source>
</evidence>
<accession>A0ACC2HJW9</accession>
<evidence type="ECO:0000313" key="1">
    <source>
        <dbReference type="EMBL" id="KAJ8016316.1"/>
    </source>
</evidence>
<organism evidence="1 2">
    <name type="scientific">Dallia pectoralis</name>
    <name type="common">Alaska blackfish</name>
    <dbReference type="NCBI Taxonomy" id="75939"/>
    <lineage>
        <taxon>Eukaryota</taxon>
        <taxon>Metazoa</taxon>
        <taxon>Chordata</taxon>
        <taxon>Craniata</taxon>
        <taxon>Vertebrata</taxon>
        <taxon>Euteleostomi</taxon>
        <taxon>Actinopterygii</taxon>
        <taxon>Neopterygii</taxon>
        <taxon>Teleostei</taxon>
        <taxon>Protacanthopterygii</taxon>
        <taxon>Esociformes</taxon>
        <taxon>Umbridae</taxon>
        <taxon>Dallia</taxon>
    </lineage>
</organism>
<proteinExistence type="predicted"/>
<reference evidence="1" key="1">
    <citation type="submission" date="2021-05" db="EMBL/GenBank/DDBJ databases">
        <authorList>
            <person name="Pan Q."/>
            <person name="Jouanno E."/>
            <person name="Zahm M."/>
            <person name="Klopp C."/>
            <person name="Cabau C."/>
            <person name="Louis A."/>
            <person name="Berthelot C."/>
            <person name="Parey E."/>
            <person name="Roest Crollius H."/>
            <person name="Montfort J."/>
            <person name="Robinson-Rechavi M."/>
            <person name="Bouchez O."/>
            <person name="Lampietro C."/>
            <person name="Lopez Roques C."/>
            <person name="Donnadieu C."/>
            <person name="Postlethwait J."/>
            <person name="Bobe J."/>
            <person name="Dillon D."/>
            <person name="Chandos A."/>
            <person name="von Hippel F."/>
            <person name="Guiguen Y."/>
        </authorList>
    </citation>
    <scope>NUCLEOTIDE SEQUENCE</scope>
    <source>
        <strain evidence="1">YG-Jan2019</strain>
    </source>
</reference>
<gene>
    <name evidence="1" type="ORF">DPEC_G00005930</name>
</gene>
<dbReference type="EMBL" id="CM055728">
    <property type="protein sequence ID" value="KAJ8016316.1"/>
    <property type="molecule type" value="Genomic_DNA"/>
</dbReference>
<comment type="caution">
    <text evidence="1">The sequence shown here is derived from an EMBL/GenBank/DDBJ whole genome shotgun (WGS) entry which is preliminary data.</text>
</comment>
<sequence length="114" mass="12906">MMPLILEPALIIIHHDAPHLGASPDAKVWDSRETPPAFFGLAEVKSCDVHNVAQVKRLSTVKGKACLKKCHKYYYQVKGQLALSGLQWCDFITETQTDFTVERIVRDEELIHSM</sequence>
<name>A0ACC2HJW9_DALPE</name>
<dbReference type="Proteomes" id="UP001157502">
    <property type="component" value="Chromosome 1"/>
</dbReference>
<protein>
    <submittedName>
        <fullName evidence="1">Uncharacterized protein</fullName>
    </submittedName>
</protein>